<evidence type="ECO:0008006" key="3">
    <source>
        <dbReference type="Google" id="ProtNLM"/>
    </source>
</evidence>
<organism evidence="1 2">
    <name type="scientific">Parasphingorhabdus litoris</name>
    <dbReference type="NCBI Taxonomy" id="394733"/>
    <lineage>
        <taxon>Bacteria</taxon>
        <taxon>Pseudomonadati</taxon>
        <taxon>Pseudomonadota</taxon>
        <taxon>Alphaproteobacteria</taxon>
        <taxon>Sphingomonadales</taxon>
        <taxon>Sphingomonadaceae</taxon>
        <taxon>Parasphingorhabdus</taxon>
    </lineage>
</organism>
<sequence length="108" mass="11951">MTQKNDDIFKLRSLAIEKKEARENLKEDISETKERLRPANLIQEAKDKALDRVQKTGETALQGVKDNPGKVASVAAAAALLALRKPLTNYFTNRKAANDGKNDANSEE</sequence>
<dbReference type="EMBL" id="BAAAEM010000003">
    <property type="protein sequence ID" value="GAA0481755.1"/>
    <property type="molecule type" value="Genomic_DNA"/>
</dbReference>
<gene>
    <name evidence="1" type="ORF">GCM10009096_24960</name>
</gene>
<keyword evidence="2" id="KW-1185">Reference proteome</keyword>
<name>A0ABP3KN05_9SPHN</name>
<dbReference type="RefSeq" id="WP_229953461.1">
    <property type="nucleotide sequence ID" value="NZ_BAAAEM010000003.1"/>
</dbReference>
<proteinExistence type="predicted"/>
<protein>
    <recommendedName>
        <fullName evidence="3">DUF3618 domain-containing protein</fullName>
    </recommendedName>
</protein>
<evidence type="ECO:0000313" key="1">
    <source>
        <dbReference type="EMBL" id="GAA0481755.1"/>
    </source>
</evidence>
<evidence type="ECO:0000313" key="2">
    <source>
        <dbReference type="Proteomes" id="UP001500713"/>
    </source>
</evidence>
<reference evidence="2" key="1">
    <citation type="journal article" date="2019" name="Int. J. Syst. Evol. Microbiol.">
        <title>The Global Catalogue of Microorganisms (GCM) 10K type strain sequencing project: providing services to taxonomists for standard genome sequencing and annotation.</title>
        <authorList>
            <consortium name="The Broad Institute Genomics Platform"/>
            <consortium name="The Broad Institute Genome Sequencing Center for Infectious Disease"/>
            <person name="Wu L."/>
            <person name="Ma J."/>
        </authorList>
    </citation>
    <scope>NUCLEOTIDE SEQUENCE [LARGE SCALE GENOMIC DNA]</scope>
    <source>
        <strain evidence="2">JCM 14162</strain>
    </source>
</reference>
<dbReference type="Proteomes" id="UP001500713">
    <property type="component" value="Unassembled WGS sequence"/>
</dbReference>
<comment type="caution">
    <text evidence="1">The sequence shown here is derived from an EMBL/GenBank/DDBJ whole genome shotgun (WGS) entry which is preliminary data.</text>
</comment>
<accession>A0ABP3KN05</accession>